<keyword evidence="1" id="KW-0880">Kelch repeat</keyword>
<reference evidence="3 4" key="1">
    <citation type="journal article" date="2019" name="Nat. Microbiol.">
        <title>Mediterranean grassland soil C-N compound turnover is dependent on rainfall and depth, and is mediated by genomically divergent microorganisms.</title>
        <authorList>
            <person name="Diamond S."/>
            <person name="Andeer P.F."/>
            <person name="Li Z."/>
            <person name="Crits-Christoph A."/>
            <person name="Burstein D."/>
            <person name="Anantharaman K."/>
            <person name="Lane K.R."/>
            <person name="Thomas B.C."/>
            <person name="Pan C."/>
            <person name="Northen T.R."/>
            <person name="Banfield J.F."/>
        </authorList>
    </citation>
    <scope>NUCLEOTIDE SEQUENCE [LARGE SCALE GENOMIC DNA]</scope>
    <source>
        <strain evidence="3">WS_3</strain>
    </source>
</reference>
<dbReference type="Pfam" id="PF24681">
    <property type="entry name" value="Kelch_KLHDC2_KLHL20_DRC7"/>
    <property type="match status" value="1"/>
</dbReference>
<protein>
    <submittedName>
        <fullName evidence="3">T9SS type A sorting domain-containing protein</fullName>
    </submittedName>
</protein>
<keyword evidence="2" id="KW-0677">Repeat</keyword>
<dbReference type="AlphaFoldDB" id="A0A538SPH1"/>
<name>A0A538SPH1_UNCEI</name>
<evidence type="ECO:0000313" key="4">
    <source>
        <dbReference type="Proteomes" id="UP000320184"/>
    </source>
</evidence>
<evidence type="ECO:0000256" key="2">
    <source>
        <dbReference type="ARBA" id="ARBA00022737"/>
    </source>
</evidence>
<evidence type="ECO:0000313" key="3">
    <source>
        <dbReference type="EMBL" id="TMQ53271.1"/>
    </source>
</evidence>
<dbReference type="PANTHER" id="PTHR46093">
    <property type="entry name" value="ACYL-COA-BINDING DOMAIN-CONTAINING PROTEIN 5"/>
    <property type="match status" value="1"/>
</dbReference>
<gene>
    <name evidence="3" type="ORF">E6K73_01640</name>
</gene>
<evidence type="ECO:0000256" key="1">
    <source>
        <dbReference type="ARBA" id="ARBA00022441"/>
    </source>
</evidence>
<sequence>MYDPARDALIMFGGVGPFEDPFAPPQAHSDVWRLSLATLEWSRLSPAGQGPPPSYGQPAVFDPVNDRMILFASASPGGSYALRFSPSLAWEGLAPVPGNTTGFSVVLDSTSGTAVMFGGRVPGSYEPTGDVWSFDLHTGQWSPFPYQAAPSPGYFFANLVYDPVRDRFLLFASSEYGGTPELWAFSMTAQKWTRVDIECGARPGFFPYPFYDSVRDRLIAYGDGSPSGSSTRDYQLWELMLEGTPTWHRLEVSGVAHPPPGFYGSLGVWELPLDGIAQWDSLHVTGSPPALVSVPSYLMDLASGYDPAGDRFIMSGGFFGTTIPTEIGSWALSLGPSPSWTTLVPVGWHPRETAYHAVYDPVRNRIVAHGSIDNGAGSDLLTVVLDPAAGWSYLSPEGRLFARGYGFPAEAYDPVRDQLFVFRSDGSEWTLFWGTPAYPGLTLSSDTTWVPGDTLAVGATLSNPLIFGQEVVCSVVDSRRWPGLPSAQTVLVSAEGERQVVFRFAVPETAVAGVNPIRIAAAFKQTSIRLEQPQTLRSSSPPIELVLLDALADSGRVRLRWSGFPVASDAFVERRGPGSDWREIGRAAQTTGGIFTFEDSSVTPGAAYDYRLRYLLGRRVLYTAEAHVSVPLLPSLALRNLIWDADHVFLSWVGAHDVMSTMVQRQVSSHPWNDVAVISRGSSGAFEYEDRDVSPGADYAYRLYYFIYGFEQYTAETRVHVPLLTVHFSLLDAVAESRRVRLTWSVSPGGGDGVVERGDGGGSWEEKGLLHALGGVDTTYQFEDRTVMPATSYFYRLRYTVRGQTSLSAPFEVVTSAVPQLSLSMAGPNPSRDLSLRVVLPDDRTSLLRVFDIQGRIVYSRELSALGPGEHALTVRGDGIRAGVYVVRLVRADRQTSLRSVVVP</sequence>
<dbReference type="SUPFAM" id="SSF117281">
    <property type="entry name" value="Kelch motif"/>
    <property type="match status" value="1"/>
</dbReference>
<comment type="caution">
    <text evidence="3">The sequence shown here is derived from an EMBL/GenBank/DDBJ whole genome shotgun (WGS) entry which is preliminary data.</text>
</comment>
<dbReference type="Gene3D" id="2.120.10.80">
    <property type="entry name" value="Kelch-type beta propeller"/>
    <property type="match status" value="1"/>
</dbReference>
<dbReference type="EMBL" id="VBOT01000021">
    <property type="protein sequence ID" value="TMQ53271.1"/>
    <property type="molecule type" value="Genomic_DNA"/>
</dbReference>
<dbReference type="PANTHER" id="PTHR46093:SF18">
    <property type="entry name" value="FIBRONECTIN TYPE-III DOMAIN-CONTAINING PROTEIN"/>
    <property type="match status" value="1"/>
</dbReference>
<proteinExistence type="predicted"/>
<dbReference type="Proteomes" id="UP000320184">
    <property type="component" value="Unassembled WGS sequence"/>
</dbReference>
<organism evidence="3 4">
    <name type="scientific">Eiseniibacteriota bacterium</name>
    <dbReference type="NCBI Taxonomy" id="2212470"/>
    <lineage>
        <taxon>Bacteria</taxon>
        <taxon>Candidatus Eiseniibacteriota</taxon>
    </lineage>
</organism>
<accession>A0A538SPH1</accession>
<dbReference type="InterPro" id="IPR015915">
    <property type="entry name" value="Kelch-typ_b-propeller"/>
</dbReference>